<organism evidence="10">
    <name type="scientific">marine sediment metagenome</name>
    <dbReference type="NCBI Taxonomy" id="412755"/>
    <lineage>
        <taxon>unclassified sequences</taxon>
        <taxon>metagenomes</taxon>
        <taxon>ecological metagenomes</taxon>
    </lineage>
</organism>
<dbReference type="NCBIfam" id="TIGR00682">
    <property type="entry name" value="lpxK"/>
    <property type="match status" value="1"/>
</dbReference>
<sequence length="255" mass="28098">YRAADGEPNEEERLIRKSCPGVACVSDPDRVRAAEIAHHRFGADVIILDDGFQHRRLGRTLDIVLVDATCPFGFGHLLPRGLLREPVESLRRAQVVALTRCDQVSRAELSRIETRLHAVAVDAIHLKCRHRVTAIERLDGTAVPAPLDGKRALIFAGIGQPQAFLTTVRSLGVDVVGKRWWPDHHHYRLRDIDSLIGPGCYPPHDLLLTTEKDAVKLAALSGLDRAAIGVVKVAIDFVDEGGTMWQAVLEKSLSQ</sequence>
<evidence type="ECO:0000256" key="3">
    <source>
        <dbReference type="ARBA" id="ARBA00022516"/>
    </source>
</evidence>
<evidence type="ECO:0000256" key="6">
    <source>
        <dbReference type="ARBA" id="ARBA00022741"/>
    </source>
</evidence>
<comment type="caution">
    <text evidence="10">The sequence shown here is derived from an EMBL/GenBank/DDBJ whole genome shotgun (WGS) entry which is preliminary data.</text>
</comment>
<evidence type="ECO:0000256" key="4">
    <source>
        <dbReference type="ARBA" id="ARBA00022556"/>
    </source>
</evidence>
<evidence type="ECO:0000256" key="2">
    <source>
        <dbReference type="ARBA" id="ARBA00012071"/>
    </source>
</evidence>
<dbReference type="EMBL" id="BARS01039237">
    <property type="protein sequence ID" value="GAG16655.1"/>
    <property type="molecule type" value="Genomic_DNA"/>
</dbReference>
<keyword evidence="6" id="KW-0547">Nucleotide-binding</keyword>
<evidence type="ECO:0000256" key="7">
    <source>
        <dbReference type="ARBA" id="ARBA00022777"/>
    </source>
</evidence>
<dbReference type="PANTHER" id="PTHR42724">
    <property type="entry name" value="TETRAACYLDISACCHARIDE 4'-KINASE"/>
    <property type="match status" value="1"/>
</dbReference>
<reference evidence="10" key="1">
    <citation type="journal article" date="2014" name="Front. Microbiol.">
        <title>High frequency of phylogenetically diverse reductive dehalogenase-homologous genes in deep subseafloor sedimentary metagenomes.</title>
        <authorList>
            <person name="Kawai M."/>
            <person name="Futagami T."/>
            <person name="Toyoda A."/>
            <person name="Takaki Y."/>
            <person name="Nishi S."/>
            <person name="Hori S."/>
            <person name="Arai W."/>
            <person name="Tsubouchi T."/>
            <person name="Morono Y."/>
            <person name="Uchiyama I."/>
            <person name="Ito T."/>
            <person name="Fujiyama A."/>
            <person name="Inagaki F."/>
            <person name="Takami H."/>
        </authorList>
    </citation>
    <scope>NUCLEOTIDE SEQUENCE</scope>
    <source>
        <strain evidence="10">Expedition CK06-06</strain>
    </source>
</reference>
<evidence type="ECO:0000256" key="8">
    <source>
        <dbReference type="ARBA" id="ARBA00022840"/>
    </source>
</evidence>
<dbReference type="GO" id="GO:0005524">
    <property type="term" value="F:ATP binding"/>
    <property type="evidence" value="ECO:0007669"/>
    <property type="project" value="UniProtKB-KW"/>
</dbReference>
<dbReference type="EC" id="2.7.1.130" evidence="2"/>
<evidence type="ECO:0000313" key="10">
    <source>
        <dbReference type="EMBL" id="GAG16655.1"/>
    </source>
</evidence>
<dbReference type="GO" id="GO:0009244">
    <property type="term" value="P:lipopolysaccharide core region biosynthetic process"/>
    <property type="evidence" value="ECO:0007669"/>
    <property type="project" value="TreeGrafter"/>
</dbReference>
<dbReference type="GO" id="GO:0005886">
    <property type="term" value="C:plasma membrane"/>
    <property type="evidence" value="ECO:0007669"/>
    <property type="project" value="TreeGrafter"/>
</dbReference>
<name>X0VE79_9ZZZZ</name>
<dbReference type="UniPathway" id="UPA00359">
    <property type="reaction ID" value="UER00482"/>
</dbReference>
<dbReference type="GO" id="GO:0009245">
    <property type="term" value="P:lipid A biosynthetic process"/>
    <property type="evidence" value="ECO:0007669"/>
    <property type="project" value="UniProtKB-KW"/>
</dbReference>
<comment type="pathway">
    <text evidence="1">Glycolipid biosynthesis; lipid IV(A) biosynthesis; lipid IV(A) from (3R)-3-hydroxytetradecanoyl-[acyl-carrier-protein] and UDP-N-acetyl-alpha-D-glucosamine: step 6/6.</text>
</comment>
<dbReference type="PANTHER" id="PTHR42724:SF1">
    <property type="entry name" value="TETRAACYLDISACCHARIDE 4'-KINASE, MITOCHONDRIAL-RELATED"/>
    <property type="match status" value="1"/>
</dbReference>
<evidence type="ECO:0000256" key="5">
    <source>
        <dbReference type="ARBA" id="ARBA00022679"/>
    </source>
</evidence>
<dbReference type="AlphaFoldDB" id="X0VE79"/>
<keyword evidence="5" id="KW-0808">Transferase</keyword>
<protein>
    <recommendedName>
        <fullName evidence="2">tetraacyldisaccharide 4'-kinase</fullName>
        <ecNumber evidence="2">2.7.1.130</ecNumber>
    </recommendedName>
</protein>
<evidence type="ECO:0000256" key="1">
    <source>
        <dbReference type="ARBA" id="ARBA00004870"/>
    </source>
</evidence>
<keyword evidence="8" id="KW-0067">ATP-binding</keyword>
<keyword evidence="4" id="KW-0441">Lipid A biosynthesis</keyword>
<gene>
    <name evidence="10" type="ORF">S01H1_59938</name>
</gene>
<feature type="non-terminal residue" evidence="10">
    <location>
        <position position="255"/>
    </location>
</feature>
<proteinExistence type="predicted"/>
<dbReference type="GO" id="GO:0009029">
    <property type="term" value="F:lipid-A 4'-kinase activity"/>
    <property type="evidence" value="ECO:0007669"/>
    <property type="project" value="UniProtKB-EC"/>
</dbReference>
<keyword evidence="9" id="KW-0443">Lipid metabolism</keyword>
<dbReference type="Pfam" id="PF02606">
    <property type="entry name" value="LpxK"/>
    <property type="match status" value="1"/>
</dbReference>
<feature type="non-terminal residue" evidence="10">
    <location>
        <position position="1"/>
    </location>
</feature>
<evidence type="ECO:0000256" key="9">
    <source>
        <dbReference type="ARBA" id="ARBA00023098"/>
    </source>
</evidence>
<accession>X0VE79</accession>
<keyword evidence="3" id="KW-0444">Lipid biosynthesis</keyword>
<dbReference type="InterPro" id="IPR003758">
    <property type="entry name" value="LpxK"/>
</dbReference>
<keyword evidence="7" id="KW-0418">Kinase</keyword>